<protein>
    <submittedName>
        <fullName evidence="10">High-affinity nicotinic acid transporter-like protein</fullName>
    </submittedName>
</protein>
<evidence type="ECO:0000256" key="6">
    <source>
        <dbReference type="ARBA" id="ARBA00037968"/>
    </source>
</evidence>
<dbReference type="FunFam" id="1.20.1250.20:FF:000018">
    <property type="entry name" value="MFS transporter permease"/>
    <property type="match status" value="1"/>
</dbReference>
<feature type="transmembrane region" description="Helical" evidence="8">
    <location>
        <begin position="340"/>
        <end position="359"/>
    </location>
</feature>
<comment type="similarity">
    <text evidence="6">Belongs to the major facilitator superfamily. Allantoate permease family.</text>
</comment>
<evidence type="ECO:0000256" key="2">
    <source>
        <dbReference type="ARBA" id="ARBA00022448"/>
    </source>
</evidence>
<keyword evidence="2" id="KW-0813">Transport</keyword>
<evidence type="ECO:0000256" key="3">
    <source>
        <dbReference type="ARBA" id="ARBA00022692"/>
    </source>
</evidence>
<evidence type="ECO:0000256" key="1">
    <source>
        <dbReference type="ARBA" id="ARBA00004141"/>
    </source>
</evidence>
<comment type="subcellular location">
    <subcellularLocation>
        <location evidence="1">Membrane</location>
        <topology evidence="1">Multi-pass membrane protein</topology>
    </subcellularLocation>
</comment>
<evidence type="ECO:0000313" key="10">
    <source>
        <dbReference type="EMBL" id="PMD13035.1"/>
    </source>
</evidence>
<sequence>MMATKTDSLDNVEKSASGLDNNLSNETDEEFYVDPVKEIKLLAKLDLAFTPVIMLVYLSCFLDRSNIGNVKVAGILTDIHATNSQFSTAVSIFYATYVVFESPAAVLMKKITPRVILTTLCAVWSLTTIFTGFVTNVGGLYTTRLILGACEAGLFPCLNLYLTMVYRREEQAKRVAYLFSCAALSGAFGGLLAYALLQTNGVSGKAGWRWVYIIEGCFSTLVAVIVFFGLPNDPTKAWFLNAEEREMMRCRNGQRQKYLGSEEFSWEEIRIELRDPKLYLSGAIQFMQDILLYGFSTFLPSILKAMNYDTLQSNYLTIPVYLWGAIIFLCLAWISDRHEIRGPIVIFANIFGIIGYILLLTAKHNGIKYFATYLCAVAVYVGPGINLTWLNVNVAPHYRRATAIGLQQTMGNTAGAVAGQIYRAAPYKLGNSFSLGALCLSQCLIAGKIWYVKRENAIKERIATGEVEDKRRVKTGDREVGFKYHI</sequence>
<feature type="transmembrane region" description="Helical" evidence="8">
    <location>
        <begin position="314"/>
        <end position="334"/>
    </location>
</feature>
<feature type="transmembrane region" description="Helical" evidence="8">
    <location>
        <begin position="433"/>
        <end position="451"/>
    </location>
</feature>
<feature type="transmembrane region" description="Helical" evidence="8">
    <location>
        <begin position="175"/>
        <end position="197"/>
    </location>
</feature>
<evidence type="ECO:0000256" key="8">
    <source>
        <dbReference type="SAM" id="Phobius"/>
    </source>
</evidence>
<feature type="transmembrane region" description="Helical" evidence="8">
    <location>
        <begin position="141"/>
        <end position="163"/>
    </location>
</feature>
<reference evidence="10 11" key="1">
    <citation type="submission" date="2016-05" db="EMBL/GenBank/DDBJ databases">
        <title>A degradative enzymes factory behind the ericoid mycorrhizal symbiosis.</title>
        <authorList>
            <consortium name="DOE Joint Genome Institute"/>
            <person name="Martino E."/>
            <person name="Morin E."/>
            <person name="Grelet G."/>
            <person name="Kuo A."/>
            <person name="Kohler A."/>
            <person name="Daghino S."/>
            <person name="Barry K."/>
            <person name="Choi C."/>
            <person name="Cichocki N."/>
            <person name="Clum A."/>
            <person name="Copeland A."/>
            <person name="Hainaut M."/>
            <person name="Haridas S."/>
            <person name="Labutti K."/>
            <person name="Lindquist E."/>
            <person name="Lipzen A."/>
            <person name="Khouja H.-R."/>
            <person name="Murat C."/>
            <person name="Ohm R."/>
            <person name="Olson A."/>
            <person name="Spatafora J."/>
            <person name="Veneault-Fourrey C."/>
            <person name="Henrissat B."/>
            <person name="Grigoriev I."/>
            <person name="Martin F."/>
            <person name="Perotto S."/>
        </authorList>
    </citation>
    <scope>NUCLEOTIDE SEQUENCE [LARGE SCALE GENOMIC DNA]</scope>
    <source>
        <strain evidence="10 11">UAMH 7357</strain>
    </source>
</reference>
<dbReference type="CDD" id="cd17327">
    <property type="entry name" value="MFS_FEN2_like"/>
    <property type="match status" value="1"/>
</dbReference>
<proteinExistence type="inferred from homology"/>
<keyword evidence="3 8" id="KW-0812">Transmembrane</keyword>
<dbReference type="InterPro" id="IPR020846">
    <property type="entry name" value="MFS_dom"/>
</dbReference>
<evidence type="ECO:0000256" key="5">
    <source>
        <dbReference type="ARBA" id="ARBA00023136"/>
    </source>
</evidence>
<dbReference type="GO" id="GO:0016020">
    <property type="term" value="C:membrane"/>
    <property type="evidence" value="ECO:0007669"/>
    <property type="project" value="UniProtKB-SubCell"/>
</dbReference>
<evidence type="ECO:0000313" key="11">
    <source>
        <dbReference type="Proteomes" id="UP000235672"/>
    </source>
</evidence>
<dbReference type="InterPro" id="IPR036259">
    <property type="entry name" value="MFS_trans_sf"/>
</dbReference>
<dbReference type="PROSITE" id="PS50850">
    <property type="entry name" value="MFS"/>
    <property type="match status" value="1"/>
</dbReference>
<evidence type="ECO:0000256" key="7">
    <source>
        <dbReference type="SAM" id="MobiDB-lite"/>
    </source>
</evidence>
<keyword evidence="4 8" id="KW-1133">Transmembrane helix</keyword>
<accession>A0A2J6PG55</accession>
<feature type="domain" description="Major facilitator superfamily (MFS) profile" evidence="9">
    <location>
        <begin position="49"/>
        <end position="455"/>
    </location>
</feature>
<evidence type="ECO:0000259" key="9">
    <source>
        <dbReference type="PROSITE" id="PS50850"/>
    </source>
</evidence>
<organism evidence="10 11">
    <name type="scientific">Hyaloscypha hepaticicola</name>
    <dbReference type="NCBI Taxonomy" id="2082293"/>
    <lineage>
        <taxon>Eukaryota</taxon>
        <taxon>Fungi</taxon>
        <taxon>Dikarya</taxon>
        <taxon>Ascomycota</taxon>
        <taxon>Pezizomycotina</taxon>
        <taxon>Leotiomycetes</taxon>
        <taxon>Helotiales</taxon>
        <taxon>Hyaloscyphaceae</taxon>
        <taxon>Hyaloscypha</taxon>
    </lineage>
</organism>
<dbReference type="Gene3D" id="1.20.1250.20">
    <property type="entry name" value="MFS general substrate transporter like domains"/>
    <property type="match status" value="2"/>
</dbReference>
<dbReference type="PANTHER" id="PTHR43791:SF24">
    <property type="entry name" value="NICOTINIC ACID PLASMA MEMBRANE TRANSPORTER"/>
    <property type="match status" value="1"/>
</dbReference>
<gene>
    <name evidence="10" type="ORF">NA56DRAFT_665902</name>
</gene>
<dbReference type="Proteomes" id="UP000235672">
    <property type="component" value="Unassembled WGS sequence"/>
</dbReference>
<dbReference type="EMBL" id="KZ613537">
    <property type="protein sequence ID" value="PMD13035.1"/>
    <property type="molecule type" value="Genomic_DNA"/>
</dbReference>
<feature type="transmembrane region" description="Helical" evidence="8">
    <location>
        <begin position="209"/>
        <end position="230"/>
    </location>
</feature>
<feature type="transmembrane region" description="Helical" evidence="8">
    <location>
        <begin position="371"/>
        <end position="390"/>
    </location>
</feature>
<dbReference type="SUPFAM" id="SSF103473">
    <property type="entry name" value="MFS general substrate transporter"/>
    <property type="match status" value="1"/>
</dbReference>
<keyword evidence="11" id="KW-1185">Reference proteome</keyword>
<dbReference type="Pfam" id="PF07690">
    <property type="entry name" value="MFS_1"/>
    <property type="match status" value="1"/>
</dbReference>
<dbReference type="PANTHER" id="PTHR43791">
    <property type="entry name" value="PERMEASE-RELATED"/>
    <property type="match status" value="1"/>
</dbReference>
<dbReference type="GO" id="GO:0022857">
    <property type="term" value="F:transmembrane transporter activity"/>
    <property type="evidence" value="ECO:0007669"/>
    <property type="project" value="InterPro"/>
</dbReference>
<dbReference type="AlphaFoldDB" id="A0A2J6PG55"/>
<evidence type="ECO:0000256" key="4">
    <source>
        <dbReference type="ARBA" id="ARBA00022989"/>
    </source>
</evidence>
<feature type="region of interest" description="Disordered" evidence="7">
    <location>
        <begin position="1"/>
        <end position="21"/>
    </location>
</feature>
<name>A0A2J6PG55_9HELO</name>
<dbReference type="FunFam" id="1.20.1250.20:FF:000068">
    <property type="entry name" value="MFS general substrate transporter"/>
    <property type="match status" value="1"/>
</dbReference>
<feature type="transmembrane region" description="Helical" evidence="8">
    <location>
        <begin position="115"/>
        <end position="135"/>
    </location>
</feature>
<dbReference type="InterPro" id="IPR011701">
    <property type="entry name" value="MFS"/>
</dbReference>
<dbReference type="OrthoDB" id="2962993at2759"/>
<keyword evidence="5 8" id="KW-0472">Membrane</keyword>